<protein>
    <submittedName>
        <fullName evidence="16">Myosin heavy chain, fast skeletal muscle-like</fullName>
    </submittedName>
</protein>
<dbReference type="Pfam" id="PF00063">
    <property type="entry name" value="Myosin_head"/>
    <property type="match status" value="1"/>
</dbReference>
<dbReference type="Gene3D" id="3.40.850.10">
    <property type="entry name" value="Kinesin motor domain"/>
    <property type="match status" value="1"/>
</dbReference>
<dbReference type="FunFam" id="1.10.10.820:FF:000001">
    <property type="entry name" value="Myosin heavy chain"/>
    <property type="match status" value="1"/>
</dbReference>
<keyword evidence="8 12" id="KW-0518">Myosin</keyword>
<dbReference type="FunFam" id="2.30.30.360:FF:000001">
    <property type="entry name" value="Myosin heavy chain"/>
    <property type="match status" value="1"/>
</dbReference>
<dbReference type="Pfam" id="PF02736">
    <property type="entry name" value="Myosin_N"/>
    <property type="match status" value="1"/>
</dbReference>
<evidence type="ECO:0000256" key="6">
    <source>
        <dbReference type="ARBA" id="ARBA00022840"/>
    </source>
</evidence>
<dbReference type="InterPro" id="IPR001609">
    <property type="entry name" value="Myosin_head_motor_dom-like"/>
</dbReference>
<keyword evidence="7" id="KW-0175">Coiled coil</keyword>
<dbReference type="Proteomes" id="UP000261640">
    <property type="component" value="Unplaced"/>
</dbReference>
<comment type="subcellular location">
    <subcellularLocation>
        <location evidence="1">Cytoplasm</location>
        <location evidence="1">Myofibril</location>
    </subcellularLocation>
</comment>
<keyword evidence="11 12" id="KW-0009">Actin-binding</keyword>
<dbReference type="FunFam" id="1.20.5.340:FF:000002">
    <property type="entry name" value="Myosin heavy chain"/>
    <property type="match status" value="1"/>
</dbReference>
<dbReference type="FunFam" id="1.20.5.4820:FF:000001">
    <property type="entry name" value="Myosin heavy chain"/>
    <property type="match status" value="1"/>
</dbReference>
<dbReference type="FunFam" id="3.40.850.10:FF:000024">
    <property type="entry name" value="Myosin heavy chain, isoform J"/>
    <property type="match status" value="1"/>
</dbReference>
<evidence type="ECO:0000259" key="15">
    <source>
        <dbReference type="PROSITE" id="PS51844"/>
    </source>
</evidence>
<dbReference type="PROSITE" id="PS51844">
    <property type="entry name" value="SH3_LIKE"/>
    <property type="match status" value="1"/>
</dbReference>
<evidence type="ECO:0000259" key="14">
    <source>
        <dbReference type="PROSITE" id="PS51456"/>
    </source>
</evidence>
<organism evidence="16 17">
    <name type="scientific">Mastacembelus armatus</name>
    <name type="common">zig-zag eel</name>
    <dbReference type="NCBI Taxonomy" id="205130"/>
    <lineage>
        <taxon>Eukaryota</taxon>
        <taxon>Metazoa</taxon>
        <taxon>Chordata</taxon>
        <taxon>Craniata</taxon>
        <taxon>Vertebrata</taxon>
        <taxon>Euteleostomi</taxon>
        <taxon>Actinopterygii</taxon>
        <taxon>Neopterygii</taxon>
        <taxon>Teleostei</taxon>
        <taxon>Neoteleostei</taxon>
        <taxon>Acanthomorphata</taxon>
        <taxon>Anabantaria</taxon>
        <taxon>Synbranchiformes</taxon>
        <taxon>Mastacembelidae</taxon>
        <taxon>Mastacembelus</taxon>
    </lineage>
</organism>
<dbReference type="Ensembl" id="ENSMAMT00000061262.1">
    <property type="protein sequence ID" value="ENSMAMP00000044440.1"/>
    <property type="gene ID" value="ENSMAMG00000025310.1"/>
</dbReference>
<dbReference type="Gene3D" id="1.20.5.340">
    <property type="match status" value="6"/>
</dbReference>
<dbReference type="Gene3D" id="1.20.58.530">
    <property type="match status" value="1"/>
</dbReference>
<feature type="domain" description="Myosin motor" evidence="14">
    <location>
        <begin position="86"/>
        <end position="778"/>
    </location>
</feature>
<dbReference type="FunFam" id="1.20.58.530:FF:000001">
    <property type="entry name" value="Myosin heavy chain"/>
    <property type="match status" value="1"/>
</dbReference>
<sequence length="1924" mass="220311">MSTDAEMEQYGPAAIYLRKPERERIEAQNTPFDAKTAYFVTDPEEMYVKGKLVKKEGGKATVETLTGKSVTVKEDDIHPMNPPKFDKIEDMAMMTHLNEPCVLYNLKERFASWMIYTYSGLFCVVVNPYKWLPVYDAQVVIAYRGKKRIEAPPHIFSISDNAYQFMLTDRENQSILITGESGAGKTVNTKRVIQYFAIVAMASSKKAEPTAGKMQGSLEDQIIAANPLLEAYGNAKTVRNDNSSRFGKFIRIHFGTTGKLASADIETYLLEKSRVTFQLSAERSYHIFYQLMTGHKPELLEALLITTNPYDYPMISQGEITVKSINDVEEFIATDTAIDILGFNAEEKNGIYKLTGAVMHHGNMKFKQKQREEQAEPDGTEVADKIAYLLGLNSADMLKALCYPRVKVGNEMVTKGQTVPQVNNSVMALCKSVYEKMFLWMVIRINEMLDTKQPRQYFIGVLDIAGFEIFDFNSLEQLCINFTNEKLQQFFNHHMFVLEQEEYKKEGIAWEFIDFGMDLAACIELIEKPMGIFSILEEECMFPKASDTTFKNKLHDQHLGKTKCFEKPKPAKGKAEAHFSLVHYAGTVDYNISGWLDKNKDPLNDSVVQLYQKSSNKLLSLLYASHGAAGGGGKKGGKKKGGSFQTVSALFRENLAKLMTNLRSTHPHFVRCLIPNETKTPGLMENPLVIHQLRCNGVLEGIRICRKGFPSRILYGDFKQRYKVLNASVIPEGQFIDNKKASEKLLTSIDVDHTQYKFGHTKVFFKAGLLGTLEEMRDEKLAELVTMTQALGRGYVMRKEFVKMMERRESIFSIQYNIRSFMNVKNWPWLKLYFKIKPLLKSAETEKELQEMKDNYEKMKIDLATALAKKKELEEKMVSLLQEKNDLQLQVSATTPSLSMCNGRTEIENLSDAEERLEDEEEINAELTAKKRKLEDECSELKKDIDDLELTLAKVEKEKHATENKVKNLTEEMASQDEALAKLTKEKKALQESHQQTLDDLQAEEDKVNTLTKAKTKLEQQVDDLEGSLEQEKKLRMDLERAKRKLEGDLKLAQESIMDLENDKQQSEEKIKKKDFETSQLLSKIEDEQSLGAQLQKKIKELQARIEELEEEIEAERAARAKVEKQRADLSRELEEISERLEEAGGATAAQIEMNKKREAEFQKLRRDLEESTLQHEATAAALRKKQADSVAELGEQIDNLQRVKQKLEKEKSEYKMEIDDLSSNMEAVAKAKGNLEKMCRTLEDQLSELKAKNDENVRQLNDLSAHKARLQTENGEYARQLEEKEALVSQLTRAKQAFTQQIEELKRHIEEEVKAKNALAHAVQSSRHDCDLLREQYEEEQEAKAELQRGMSKANSEVAQWRTKYETDAIQRTEELEEAKKKLAQRLQEAEESIEAVNSKCASLEKTKQRLQGEVEDLMIDVERANALAANLDKKQRNFDKVLAEWKQKYEEGQAELEGAQKEARSLSTELFKMKNSYEEALDHLETLKRENKNLQQEISDLTEQIGETGKTIHELEKAKKTVETEKSEIQAALEEAEGALEHEEAKILRVQLELNQVKSEVDRKLAEKDEEMEQIKRNSQRVIDSMQSTLDAEVRSRNDALRIKKKMEGDLNEMEIQLSHANRQASEAQKHLRNVQGQLKDAQLHLDDALRGQEDMKEQVAMVERRNGLMLAEIEELRVALEQTERGRKVAEQELIDASERVGLLHSQNTSLINTKKKLETDLVQVQGEVDDAVQEARNAEEKAKKAITDAAMMAEELKKEQDTSAHLERMKKNLEVTVKDLQHRLDEAENLAMKGGKKQLQKLEARVRELEAEVEAEQRRGADAVKGVRKYERRVKELTYQTEEDKKNVFRLQDLVDKLQLKVKAYKRQSEEAEEQANTHMSRLRKVQHELEEAQERADIAESQVNKLRVKSREAGKVSLL</sequence>
<evidence type="ECO:0000256" key="3">
    <source>
        <dbReference type="ARBA" id="ARBA00022433"/>
    </source>
</evidence>
<dbReference type="InterPro" id="IPR027417">
    <property type="entry name" value="P-loop_NTPase"/>
</dbReference>
<dbReference type="FunFam" id="1.20.5.370:FF:000003">
    <property type="entry name" value="Myosin heavy chain"/>
    <property type="match status" value="1"/>
</dbReference>
<dbReference type="InterPro" id="IPR002928">
    <property type="entry name" value="Myosin_tail"/>
</dbReference>
<dbReference type="GO" id="GO:0051015">
    <property type="term" value="F:actin filament binding"/>
    <property type="evidence" value="ECO:0007669"/>
    <property type="project" value="InterPro"/>
</dbReference>
<dbReference type="FunFam" id="1.20.5.340:FF:000003">
    <property type="entry name" value="Myosin heavy chain"/>
    <property type="match status" value="1"/>
</dbReference>
<dbReference type="Gene3D" id="1.20.120.720">
    <property type="entry name" value="Myosin VI head, motor domain, U50 subdomain"/>
    <property type="match status" value="1"/>
</dbReference>
<dbReference type="Gene3D" id="2.30.30.360">
    <property type="entry name" value="Myosin S1 fragment, N-terminal"/>
    <property type="match status" value="1"/>
</dbReference>
<evidence type="ECO:0000256" key="7">
    <source>
        <dbReference type="ARBA" id="ARBA00023054"/>
    </source>
</evidence>
<dbReference type="PANTHER" id="PTHR45615:SF44">
    <property type="entry name" value="MYOSIN HEAVY CHAIN 4-RELATED"/>
    <property type="match status" value="1"/>
</dbReference>
<dbReference type="GeneTree" id="ENSGT00940000162888"/>
<keyword evidence="9 12" id="KW-0505">Motor protein</keyword>
<evidence type="ECO:0000256" key="1">
    <source>
        <dbReference type="ARBA" id="ARBA00004657"/>
    </source>
</evidence>
<dbReference type="GO" id="GO:0000146">
    <property type="term" value="F:microfilament motor activity"/>
    <property type="evidence" value="ECO:0007669"/>
    <property type="project" value="TreeGrafter"/>
</dbReference>
<dbReference type="SUPFAM" id="SSF57997">
    <property type="entry name" value="Tropomyosin"/>
    <property type="match status" value="1"/>
</dbReference>
<evidence type="ECO:0000313" key="16">
    <source>
        <dbReference type="Ensembl" id="ENSMAMP00000044440.1"/>
    </source>
</evidence>
<dbReference type="FunFam" id="1.20.5.370:FF:000007">
    <property type="entry name" value="Myosin heavy chain"/>
    <property type="match status" value="1"/>
</dbReference>
<feature type="domain" description="Myosin N-terminal SH3-like" evidence="15">
    <location>
        <begin position="33"/>
        <end position="82"/>
    </location>
</feature>
<evidence type="ECO:0000256" key="2">
    <source>
        <dbReference type="ARBA" id="ARBA00008314"/>
    </source>
</evidence>
<dbReference type="SUPFAM" id="SSF52540">
    <property type="entry name" value="P-loop containing nucleoside triphosphate hydrolases"/>
    <property type="match status" value="1"/>
</dbReference>
<dbReference type="FunFam" id="1.20.120.720:FF:000001">
    <property type="entry name" value="Myosin heavy chain, muscle"/>
    <property type="match status" value="1"/>
</dbReference>
<evidence type="ECO:0000256" key="4">
    <source>
        <dbReference type="ARBA" id="ARBA00022490"/>
    </source>
</evidence>
<dbReference type="Pfam" id="PF01576">
    <property type="entry name" value="Myosin_tail_1"/>
    <property type="match status" value="1"/>
</dbReference>
<dbReference type="PROSITE" id="PS50096">
    <property type="entry name" value="IQ"/>
    <property type="match status" value="1"/>
</dbReference>
<feature type="region of interest" description="Actin-binding" evidence="12">
    <location>
        <begin position="655"/>
        <end position="677"/>
    </location>
</feature>
<keyword evidence="4" id="KW-0963">Cytoplasm</keyword>
<dbReference type="InterPro" id="IPR036961">
    <property type="entry name" value="Kinesin_motor_dom_sf"/>
</dbReference>
<dbReference type="FunFam" id="1.20.5.370:FF:000002">
    <property type="entry name" value="Myosin heavy chain"/>
    <property type="match status" value="1"/>
</dbReference>
<feature type="region of interest" description="Disordered" evidence="13">
    <location>
        <begin position="1874"/>
        <end position="1898"/>
    </location>
</feature>
<reference evidence="16" key="2">
    <citation type="submission" date="2025-09" db="UniProtKB">
        <authorList>
            <consortium name="Ensembl"/>
        </authorList>
    </citation>
    <scope>IDENTIFICATION</scope>
</reference>
<dbReference type="PROSITE" id="PS51456">
    <property type="entry name" value="MYOSIN_MOTOR"/>
    <property type="match status" value="1"/>
</dbReference>
<dbReference type="GO" id="GO:0032982">
    <property type="term" value="C:myosin filament"/>
    <property type="evidence" value="ECO:0007669"/>
    <property type="project" value="UniProtKB-KW"/>
</dbReference>
<reference evidence="16" key="1">
    <citation type="submission" date="2025-08" db="UniProtKB">
        <authorList>
            <consortium name="Ensembl"/>
        </authorList>
    </citation>
    <scope>IDENTIFICATION</scope>
</reference>
<dbReference type="InterPro" id="IPR014751">
    <property type="entry name" value="XRCC4-like_C"/>
</dbReference>
<keyword evidence="6 12" id="KW-0067">ATP-binding</keyword>
<proteinExistence type="inferred from homology"/>
<dbReference type="FunFam" id="1.20.5.370:FF:000008">
    <property type="entry name" value="Myosin heavy chain"/>
    <property type="match status" value="1"/>
</dbReference>
<dbReference type="PRINTS" id="PR00193">
    <property type="entry name" value="MYOSINHEAVY"/>
</dbReference>
<dbReference type="GO" id="GO:0005524">
    <property type="term" value="F:ATP binding"/>
    <property type="evidence" value="ECO:0007669"/>
    <property type="project" value="UniProtKB-UniRule"/>
</dbReference>
<dbReference type="InterPro" id="IPR004009">
    <property type="entry name" value="SH3_Myosin"/>
</dbReference>
<evidence type="ECO:0000256" key="10">
    <source>
        <dbReference type="ARBA" id="ARBA00023179"/>
    </source>
</evidence>
<dbReference type="GO" id="GO:0030016">
    <property type="term" value="C:myofibril"/>
    <property type="evidence" value="ECO:0007669"/>
    <property type="project" value="UniProtKB-SubCell"/>
</dbReference>
<name>A0A7N8X0U0_9TELE</name>
<dbReference type="PANTHER" id="PTHR45615">
    <property type="entry name" value="MYOSIN HEAVY CHAIN, NON-MUSCLE"/>
    <property type="match status" value="1"/>
</dbReference>
<feature type="binding site" evidence="12">
    <location>
        <begin position="179"/>
        <end position="186"/>
    </location>
    <ligand>
        <name>ATP</name>
        <dbReference type="ChEBI" id="CHEBI:30616"/>
    </ligand>
</feature>
<keyword evidence="10" id="KW-0514">Muscle protein</keyword>
<dbReference type="SMART" id="SM00242">
    <property type="entry name" value="MYSc"/>
    <property type="match status" value="1"/>
</dbReference>
<comment type="similarity">
    <text evidence="2 12">Belongs to the TRAFAC class myosin-kinesin ATPase superfamily. Myosin family.</text>
</comment>
<evidence type="ECO:0000256" key="13">
    <source>
        <dbReference type="SAM" id="MobiDB-lite"/>
    </source>
</evidence>
<evidence type="ECO:0000313" key="17">
    <source>
        <dbReference type="Proteomes" id="UP000261640"/>
    </source>
</evidence>
<dbReference type="Gene3D" id="1.20.5.4820">
    <property type="match status" value="1"/>
</dbReference>
<keyword evidence="5 12" id="KW-0547">Nucleotide-binding</keyword>
<evidence type="ECO:0000256" key="5">
    <source>
        <dbReference type="ARBA" id="ARBA00022741"/>
    </source>
</evidence>
<dbReference type="SUPFAM" id="SSF90257">
    <property type="entry name" value="Myosin rod fragments"/>
    <property type="match status" value="5"/>
</dbReference>
<feature type="region of interest" description="Disordered" evidence="13">
    <location>
        <begin position="1571"/>
        <end position="1590"/>
    </location>
</feature>
<evidence type="ECO:0000256" key="11">
    <source>
        <dbReference type="ARBA" id="ARBA00023203"/>
    </source>
</evidence>
<evidence type="ECO:0000256" key="12">
    <source>
        <dbReference type="PROSITE-ProRule" id="PRU00782"/>
    </source>
</evidence>
<accession>A0A7N8X0U0</accession>
<dbReference type="Gene3D" id="6.10.250.2420">
    <property type="match status" value="1"/>
</dbReference>
<keyword evidence="17" id="KW-1185">Reference proteome</keyword>
<evidence type="ECO:0000256" key="8">
    <source>
        <dbReference type="ARBA" id="ARBA00023123"/>
    </source>
</evidence>
<dbReference type="Gene3D" id="1.20.5.370">
    <property type="match status" value="4"/>
</dbReference>
<dbReference type="Gene3D" id="1.10.10.820">
    <property type="match status" value="1"/>
</dbReference>
<dbReference type="InterPro" id="IPR008989">
    <property type="entry name" value="Myosin_S1_N"/>
</dbReference>
<dbReference type="FunFam" id="1.20.5.340:FF:000013">
    <property type="entry name" value="Myosin heavy chain"/>
    <property type="match status" value="1"/>
</dbReference>
<dbReference type="FunFam" id="1.20.5.340:FF:000006">
    <property type="entry name" value="Myosin heavy chain"/>
    <property type="match status" value="1"/>
</dbReference>
<keyword evidence="3" id="KW-0787">Thick filament</keyword>
<dbReference type="FunFam" id="1.20.5.370:FF:000001">
    <property type="entry name" value="Myosin heavy chain"/>
    <property type="match status" value="1"/>
</dbReference>
<dbReference type="CDD" id="cd01377">
    <property type="entry name" value="MYSc_class_II"/>
    <property type="match status" value="1"/>
</dbReference>
<dbReference type="GO" id="GO:0016460">
    <property type="term" value="C:myosin II complex"/>
    <property type="evidence" value="ECO:0007669"/>
    <property type="project" value="TreeGrafter"/>
</dbReference>
<evidence type="ECO:0000256" key="9">
    <source>
        <dbReference type="ARBA" id="ARBA00023175"/>
    </source>
</evidence>